<proteinExistence type="predicted"/>
<keyword evidence="11" id="KW-1185">Reference proteome</keyword>
<dbReference type="EMBL" id="CALNXI010000543">
    <property type="protein sequence ID" value="CAH3028948.1"/>
    <property type="molecule type" value="Genomic_DNA"/>
</dbReference>
<name>A0ABN8MHW5_9CNID</name>
<dbReference type="PANTHER" id="PTHR23130">
    <property type="entry name" value="CYTOCHROME B561 AND DOMON DOMAIN-CONTAINING PROTEIN"/>
    <property type="match status" value="1"/>
</dbReference>
<dbReference type="SMART" id="SM00665">
    <property type="entry name" value="B561"/>
    <property type="match status" value="1"/>
</dbReference>
<evidence type="ECO:0000256" key="3">
    <source>
        <dbReference type="ARBA" id="ARBA00022692"/>
    </source>
</evidence>
<feature type="transmembrane region" description="Helical" evidence="7">
    <location>
        <begin position="40"/>
        <end position="60"/>
    </location>
</feature>
<protein>
    <recommendedName>
        <fullName evidence="9">Cytochrome b561 domain-containing protein</fullName>
    </recommendedName>
</protein>
<gene>
    <name evidence="10" type="ORF">PEVE_00035242</name>
</gene>
<feature type="domain" description="Cytochrome b561" evidence="9">
    <location>
        <begin position="1"/>
        <end position="169"/>
    </location>
</feature>
<comment type="caution">
    <text evidence="10">The sequence shown here is derived from an EMBL/GenBank/DDBJ whole genome shotgun (WGS) entry which is preliminary data.</text>
</comment>
<feature type="transmembrane region" description="Helical" evidence="7">
    <location>
        <begin position="147"/>
        <end position="167"/>
    </location>
</feature>
<dbReference type="CDD" id="cd08760">
    <property type="entry name" value="Cyt_b561_FRRS1_like"/>
    <property type="match status" value="1"/>
</dbReference>
<accession>A0ABN8MHW5</accession>
<evidence type="ECO:0000259" key="9">
    <source>
        <dbReference type="PROSITE" id="PS50939"/>
    </source>
</evidence>
<dbReference type="Gene3D" id="1.20.120.1770">
    <property type="match status" value="1"/>
</dbReference>
<evidence type="ECO:0000256" key="1">
    <source>
        <dbReference type="ARBA" id="ARBA00004370"/>
    </source>
</evidence>
<evidence type="ECO:0000256" key="2">
    <source>
        <dbReference type="ARBA" id="ARBA00022448"/>
    </source>
</evidence>
<keyword evidence="3 7" id="KW-0812">Transmembrane</keyword>
<evidence type="ECO:0000256" key="7">
    <source>
        <dbReference type="SAM" id="Phobius"/>
    </source>
</evidence>
<keyword evidence="5 7" id="KW-1133">Transmembrane helix</keyword>
<dbReference type="InterPro" id="IPR006593">
    <property type="entry name" value="Cyt_b561/ferric_Rdtase_TM"/>
</dbReference>
<keyword evidence="4" id="KW-0249">Electron transport</keyword>
<feature type="chain" id="PRO_5047356148" description="Cytochrome b561 domain-containing protein" evidence="8">
    <location>
        <begin position="17"/>
        <end position="186"/>
    </location>
</feature>
<comment type="subcellular location">
    <subcellularLocation>
        <location evidence="1">Membrane</location>
    </subcellularLocation>
</comment>
<evidence type="ECO:0000256" key="5">
    <source>
        <dbReference type="ARBA" id="ARBA00022989"/>
    </source>
</evidence>
<evidence type="ECO:0000256" key="8">
    <source>
        <dbReference type="SAM" id="SignalP"/>
    </source>
</evidence>
<feature type="signal peptide" evidence="8">
    <location>
        <begin position="1"/>
        <end position="16"/>
    </location>
</feature>
<evidence type="ECO:0000256" key="4">
    <source>
        <dbReference type="ARBA" id="ARBA00022982"/>
    </source>
</evidence>
<evidence type="ECO:0000313" key="11">
    <source>
        <dbReference type="Proteomes" id="UP001159427"/>
    </source>
</evidence>
<dbReference type="PROSITE" id="PS50939">
    <property type="entry name" value="CYTOCHROME_B561"/>
    <property type="match status" value="1"/>
</dbReference>
<dbReference type="Proteomes" id="UP001159427">
    <property type="component" value="Unassembled WGS sequence"/>
</dbReference>
<organism evidence="10 11">
    <name type="scientific">Porites evermanni</name>
    <dbReference type="NCBI Taxonomy" id="104178"/>
    <lineage>
        <taxon>Eukaryota</taxon>
        <taxon>Metazoa</taxon>
        <taxon>Cnidaria</taxon>
        <taxon>Anthozoa</taxon>
        <taxon>Hexacorallia</taxon>
        <taxon>Scleractinia</taxon>
        <taxon>Fungiina</taxon>
        <taxon>Poritidae</taxon>
        <taxon>Porites</taxon>
    </lineage>
</organism>
<keyword evidence="6 7" id="KW-0472">Membrane</keyword>
<dbReference type="PANTHER" id="PTHR23130:SF171">
    <property type="entry name" value="OS01G0895300 PROTEIN"/>
    <property type="match status" value="1"/>
</dbReference>
<evidence type="ECO:0000313" key="10">
    <source>
        <dbReference type="EMBL" id="CAH3028948.1"/>
    </source>
</evidence>
<evidence type="ECO:0000256" key="6">
    <source>
        <dbReference type="ARBA" id="ARBA00023136"/>
    </source>
</evidence>
<reference evidence="10 11" key="1">
    <citation type="submission" date="2022-05" db="EMBL/GenBank/DDBJ databases">
        <authorList>
            <consortium name="Genoscope - CEA"/>
            <person name="William W."/>
        </authorList>
    </citation>
    <scope>NUCLEOTIDE SEQUENCE [LARGE SCALE GENOMIC DNA]</scope>
</reference>
<keyword evidence="8" id="KW-0732">Signal</keyword>
<feature type="transmembrane region" description="Helical" evidence="7">
    <location>
        <begin position="72"/>
        <end position="90"/>
    </location>
</feature>
<sequence length="186" mass="21070">MTLAWLLFAFVGLFTARYMRQVWEPTKLLGEKAWFTVHRTLMIITLLLTITGTIVIFVFIDGYSSSAEPHPSLGIVTIALALIQPIMAAFRPHPGEPKREIFNWCHRIVGIGALAKRLVFHFCFTVVTIDYGLATEKVGLGKEGFRAIIAFIIGIGLIIMFEFYLFITKINKEKRTFSSNNSRGKR</sequence>
<feature type="non-terminal residue" evidence="10">
    <location>
        <position position="186"/>
    </location>
</feature>
<keyword evidence="2" id="KW-0813">Transport</keyword>